<evidence type="ECO:0000256" key="1">
    <source>
        <dbReference type="ARBA" id="ARBA00022527"/>
    </source>
</evidence>
<dbReference type="RefSeq" id="WP_014139198.1">
    <property type="nucleotide sequence ID" value="NC_016109.1"/>
</dbReference>
<protein>
    <recommendedName>
        <fullName evidence="2">Histidine kinase/HSP90-like ATPase domain-containing protein</fullName>
    </recommendedName>
</protein>
<dbReference type="InterPro" id="IPR050267">
    <property type="entry name" value="Anti-sigma-factor_SerPK"/>
</dbReference>
<dbReference type="AlphaFoldDB" id="E4N168"/>
<feature type="domain" description="Histidine kinase/HSP90-like ATPase" evidence="2">
    <location>
        <begin position="20"/>
        <end position="117"/>
    </location>
</feature>
<dbReference type="PATRIC" id="fig|452652.3.peg.6150"/>
<dbReference type="PANTHER" id="PTHR35526">
    <property type="entry name" value="ANTI-SIGMA-F FACTOR RSBW-RELATED"/>
    <property type="match status" value="1"/>
</dbReference>
<dbReference type="Proteomes" id="UP000007076">
    <property type="component" value="Chromosome"/>
</dbReference>
<sequence>MAVADPPQTVRYQLSLDTVPASVPAARRGARAELAARGLDADHPLTDTVLLVVSELVTNAVRHAAPRSPRATLRLDFSARELTVRVHDRHPHCPRPPEVPHEDGSGGWGLSLVHELAALSGGLVETVADPDGGGKTMLVRLPLDG</sequence>
<dbReference type="CDD" id="cd16936">
    <property type="entry name" value="HATPase_RsbW-like"/>
    <property type="match status" value="1"/>
</dbReference>
<dbReference type="eggNOG" id="COG4585">
    <property type="taxonomic scope" value="Bacteria"/>
</dbReference>
<keyword evidence="4" id="KW-1185">Reference proteome</keyword>
<dbReference type="EMBL" id="AP010968">
    <property type="protein sequence ID" value="BAJ31902.1"/>
    <property type="molecule type" value="Genomic_DNA"/>
</dbReference>
<dbReference type="STRING" id="452652.KSE_61360"/>
<dbReference type="Pfam" id="PF13581">
    <property type="entry name" value="HATPase_c_2"/>
    <property type="match status" value="1"/>
</dbReference>
<evidence type="ECO:0000259" key="2">
    <source>
        <dbReference type="Pfam" id="PF13581"/>
    </source>
</evidence>
<keyword evidence="1" id="KW-0723">Serine/threonine-protein kinase</keyword>
<proteinExistence type="predicted"/>
<dbReference type="HOGENOM" id="CLU_090336_7_1_11"/>
<accession>E4N168</accession>
<dbReference type="KEGG" id="ksk:KSE_61360"/>
<reference evidence="3 4" key="1">
    <citation type="journal article" date="2010" name="DNA Res.">
        <title>Genome sequence of Kitasatospora setae NBRC 14216T: an evolutionary snapshot of the family Streptomycetaceae.</title>
        <authorList>
            <person name="Ichikawa N."/>
            <person name="Oguchi A."/>
            <person name="Ikeda H."/>
            <person name="Ishikawa J."/>
            <person name="Kitani S."/>
            <person name="Watanabe Y."/>
            <person name="Nakamura S."/>
            <person name="Katano Y."/>
            <person name="Kishi E."/>
            <person name="Sasagawa M."/>
            <person name="Ankai A."/>
            <person name="Fukui S."/>
            <person name="Hashimoto Y."/>
            <person name="Kamata S."/>
            <person name="Otoguro M."/>
            <person name="Tanikawa S."/>
            <person name="Nihira T."/>
            <person name="Horinouchi S."/>
            <person name="Ohnishi Y."/>
            <person name="Hayakawa M."/>
            <person name="Kuzuyama T."/>
            <person name="Arisawa A."/>
            <person name="Nomoto F."/>
            <person name="Miura H."/>
            <person name="Takahashi Y."/>
            <person name="Fujita N."/>
        </authorList>
    </citation>
    <scope>NUCLEOTIDE SEQUENCE [LARGE SCALE GENOMIC DNA]</scope>
    <source>
        <strain evidence="4">ATCC 33774 / DSM 43861 / JCM 3304 / KCC A-0304 / NBRC 14216 / KM-6054</strain>
    </source>
</reference>
<keyword evidence="1" id="KW-0808">Transferase</keyword>
<name>E4N168_KITSK</name>
<evidence type="ECO:0000313" key="4">
    <source>
        <dbReference type="Proteomes" id="UP000007076"/>
    </source>
</evidence>
<organism evidence="3 4">
    <name type="scientific">Kitasatospora setae (strain ATCC 33774 / DSM 43861 / JCM 3304 / KCC A-0304 / NBRC 14216 / KM-6054)</name>
    <name type="common">Streptomyces setae</name>
    <dbReference type="NCBI Taxonomy" id="452652"/>
    <lineage>
        <taxon>Bacteria</taxon>
        <taxon>Bacillati</taxon>
        <taxon>Actinomycetota</taxon>
        <taxon>Actinomycetes</taxon>
        <taxon>Kitasatosporales</taxon>
        <taxon>Streptomycetaceae</taxon>
        <taxon>Kitasatospora</taxon>
    </lineage>
</organism>
<dbReference type="InterPro" id="IPR036890">
    <property type="entry name" value="HATPase_C_sf"/>
</dbReference>
<dbReference type="SUPFAM" id="SSF55874">
    <property type="entry name" value="ATPase domain of HSP90 chaperone/DNA topoisomerase II/histidine kinase"/>
    <property type="match status" value="1"/>
</dbReference>
<dbReference type="GO" id="GO:0004674">
    <property type="term" value="F:protein serine/threonine kinase activity"/>
    <property type="evidence" value="ECO:0007669"/>
    <property type="project" value="UniProtKB-KW"/>
</dbReference>
<dbReference type="PANTHER" id="PTHR35526:SF3">
    <property type="entry name" value="ANTI-SIGMA-F FACTOR RSBW"/>
    <property type="match status" value="1"/>
</dbReference>
<dbReference type="Gene3D" id="3.30.565.10">
    <property type="entry name" value="Histidine kinase-like ATPase, C-terminal domain"/>
    <property type="match status" value="1"/>
</dbReference>
<dbReference type="InterPro" id="IPR003594">
    <property type="entry name" value="HATPase_dom"/>
</dbReference>
<evidence type="ECO:0000313" key="3">
    <source>
        <dbReference type="EMBL" id="BAJ31902.1"/>
    </source>
</evidence>
<gene>
    <name evidence="3" type="ordered locus">KSE_61360</name>
</gene>
<keyword evidence="1" id="KW-0418">Kinase</keyword>